<feature type="compositionally biased region" description="Basic and acidic residues" evidence="1">
    <location>
        <begin position="182"/>
        <end position="192"/>
    </location>
</feature>
<feature type="compositionally biased region" description="Basic and acidic residues" evidence="1">
    <location>
        <begin position="151"/>
        <end position="172"/>
    </location>
</feature>
<evidence type="ECO:0000313" key="2">
    <source>
        <dbReference type="EMBL" id="MBI5250770.1"/>
    </source>
</evidence>
<dbReference type="Proteomes" id="UP000807825">
    <property type="component" value="Unassembled WGS sequence"/>
</dbReference>
<sequence length="212" mass="24317">MADNIEQNRGKVPLKDFLADFRSHFTDHELREKYELSAKAFVSLIKALLAKSVITAADLEKRKVMAVQRDLAKESEFLSGLFICPNCSHPHPKPFERCPACGADPADFMPRQEILDPLSASGAHFYVDDDTDTTDRTRDRKSNESYFPPTEELRLPEEYDKDYPPTEEIRPEEVEEDYPPTEELRVEQDPPAKHKKSAADQLRSLIARIKKK</sequence>
<dbReference type="EMBL" id="JACRDE010000387">
    <property type="protein sequence ID" value="MBI5250770.1"/>
    <property type="molecule type" value="Genomic_DNA"/>
</dbReference>
<comment type="caution">
    <text evidence="2">The sequence shown here is derived from an EMBL/GenBank/DDBJ whole genome shotgun (WGS) entry which is preliminary data.</text>
</comment>
<feature type="region of interest" description="Disordered" evidence="1">
    <location>
        <begin position="125"/>
        <end position="199"/>
    </location>
</feature>
<protein>
    <submittedName>
        <fullName evidence="2">Uncharacterized protein</fullName>
    </submittedName>
</protein>
<accession>A0A9D6Z4C0</accession>
<evidence type="ECO:0000256" key="1">
    <source>
        <dbReference type="SAM" id="MobiDB-lite"/>
    </source>
</evidence>
<proteinExistence type="predicted"/>
<evidence type="ECO:0000313" key="3">
    <source>
        <dbReference type="Proteomes" id="UP000807825"/>
    </source>
</evidence>
<name>A0A9D6Z4C0_9BACT</name>
<dbReference type="CDD" id="cd00350">
    <property type="entry name" value="rubredoxin_like"/>
    <property type="match status" value="1"/>
</dbReference>
<organism evidence="2 3">
    <name type="scientific">Desulfomonile tiedjei</name>
    <dbReference type="NCBI Taxonomy" id="2358"/>
    <lineage>
        <taxon>Bacteria</taxon>
        <taxon>Pseudomonadati</taxon>
        <taxon>Thermodesulfobacteriota</taxon>
        <taxon>Desulfomonilia</taxon>
        <taxon>Desulfomonilales</taxon>
        <taxon>Desulfomonilaceae</taxon>
        <taxon>Desulfomonile</taxon>
    </lineage>
</organism>
<gene>
    <name evidence="2" type="ORF">HY912_14865</name>
</gene>
<reference evidence="2" key="1">
    <citation type="submission" date="2020-07" db="EMBL/GenBank/DDBJ databases">
        <title>Huge and variable diversity of episymbiotic CPR bacteria and DPANN archaea in groundwater ecosystems.</title>
        <authorList>
            <person name="He C.Y."/>
            <person name="Keren R."/>
            <person name="Whittaker M."/>
            <person name="Farag I.F."/>
            <person name="Doudna J."/>
            <person name="Cate J.H.D."/>
            <person name="Banfield J.F."/>
        </authorList>
    </citation>
    <scope>NUCLEOTIDE SEQUENCE</scope>
    <source>
        <strain evidence="2">NC_groundwater_1664_Pr3_B-0.1um_52_9</strain>
    </source>
</reference>
<feature type="compositionally biased region" description="Basic and acidic residues" evidence="1">
    <location>
        <begin position="133"/>
        <end position="143"/>
    </location>
</feature>
<dbReference type="AlphaFoldDB" id="A0A9D6Z4C0"/>